<name>A0A1Z4BT84_9FLAO</name>
<dbReference type="EMBL" id="CP022022">
    <property type="protein sequence ID" value="ASF44507.1"/>
    <property type="molecule type" value="Genomic_DNA"/>
</dbReference>
<evidence type="ECO:0000313" key="2">
    <source>
        <dbReference type="Proteomes" id="UP000197007"/>
    </source>
</evidence>
<dbReference type="KEGG" id="capn:CBG49_07705"/>
<dbReference type="AlphaFoldDB" id="A0A1Z4BT84"/>
<dbReference type="Proteomes" id="UP000197007">
    <property type="component" value="Chromosome"/>
</dbReference>
<evidence type="ECO:0000313" key="1">
    <source>
        <dbReference type="EMBL" id="ASF44507.1"/>
    </source>
</evidence>
<gene>
    <name evidence="1" type="ORF">CBG49_07705</name>
</gene>
<accession>A0A1Z4BT84</accession>
<reference evidence="2" key="1">
    <citation type="submission" date="2017-06" db="EMBL/GenBank/DDBJ databases">
        <title>Complete genome sequence of Capnocytophaga sp. KCOM 1579 (=ChDC OS43) isolated from a human refractory periapical abscess lesion.</title>
        <authorList>
            <person name="Kook J.-K."/>
            <person name="Park S.-N."/>
            <person name="Lim Y.K."/>
            <person name="Roh H."/>
        </authorList>
    </citation>
    <scope>NUCLEOTIDE SEQUENCE [LARGE SCALE GENOMIC DNA]</scope>
    <source>
        <strain evidence="2">ChDC OS43</strain>
    </source>
</reference>
<keyword evidence="2" id="KW-1185">Reference proteome</keyword>
<sequence length="104" mass="12190">MLILGYNRDLILQNTSNVWKVSDRQIDTYISKARTLIEQSVKKQVAYDYAKAVRRYEELYRLSIEKKDYKTALSVNKELTTLQGLFKIEVEHSGNIEFICNIPD</sequence>
<organism evidence="1 2">
    <name type="scientific">Capnocytophaga endodontalis</name>
    <dbReference type="NCBI Taxonomy" id="2708117"/>
    <lineage>
        <taxon>Bacteria</taxon>
        <taxon>Pseudomonadati</taxon>
        <taxon>Bacteroidota</taxon>
        <taxon>Flavobacteriia</taxon>
        <taxon>Flavobacteriales</taxon>
        <taxon>Flavobacteriaceae</taxon>
        <taxon>Capnocytophaga</taxon>
    </lineage>
</organism>
<dbReference type="RefSeq" id="WP_009418136.1">
    <property type="nucleotide sequence ID" value="NZ_CP022022.1"/>
</dbReference>
<proteinExistence type="predicted"/>
<protein>
    <submittedName>
        <fullName evidence="1">Uncharacterized protein</fullName>
    </submittedName>
</protein>